<evidence type="ECO:0000313" key="4">
    <source>
        <dbReference type="Proteomes" id="UP001549145"/>
    </source>
</evidence>
<comment type="caution">
    <text evidence="3">The sequence shown here is derived from an EMBL/GenBank/DDBJ whole genome shotgun (WGS) entry which is preliminary data.</text>
</comment>
<keyword evidence="4" id="KW-1185">Reference proteome</keyword>
<sequence length="229" mass="24828">MLRLFRTLARGAAARAEEDLFDRNALLILDQQIRETRAALERSRQALAASVAGDRAEERRLAEVEARAADLETRAVAALQAGRDDLAAQAAEAIAELEAERDAIRTARSRFATELTRIRAKVADATRRQAELERGRRLAAAAETARRLRVSADPQDRATLKEAEATLARLRNLQAAADDTEAALREAEPGADIAEQMECAGFGPSTRPASSAILDRLRARAEAPGQPIA</sequence>
<evidence type="ECO:0000313" key="3">
    <source>
        <dbReference type="EMBL" id="MET3695477.1"/>
    </source>
</evidence>
<dbReference type="RefSeq" id="WP_238278071.1">
    <property type="nucleotide sequence ID" value="NZ_BPQL01000028.1"/>
</dbReference>
<protein>
    <submittedName>
        <fullName evidence="3">Phage shock protein A</fullName>
    </submittedName>
</protein>
<dbReference type="EMBL" id="JBEPMM010000029">
    <property type="protein sequence ID" value="MET3695477.1"/>
    <property type="molecule type" value="Genomic_DNA"/>
</dbReference>
<dbReference type="Pfam" id="PF04012">
    <property type="entry name" value="PspA_IM30"/>
    <property type="match status" value="1"/>
</dbReference>
<dbReference type="InterPro" id="IPR007157">
    <property type="entry name" value="PspA_VIPP1"/>
</dbReference>
<organism evidence="3 4">
    <name type="scientific">Methylobacterium goesingense</name>
    <dbReference type="NCBI Taxonomy" id="243690"/>
    <lineage>
        <taxon>Bacteria</taxon>
        <taxon>Pseudomonadati</taxon>
        <taxon>Pseudomonadota</taxon>
        <taxon>Alphaproteobacteria</taxon>
        <taxon>Hyphomicrobiales</taxon>
        <taxon>Methylobacteriaceae</taxon>
        <taxon>Methylobacterium</taxon>
    </lineage>
</organism>
<accession>A0ABV2LCB5</accession>
<gene>
    <name evidence="3" type="ORF">ABID43_005045</name>
</gene>
<reference evidence="3 4" key="1">
    <citation type="submission" date="2024-06" db="EMBL/GenBank/DDBJ databases">
        <title>Genomic Encyclopedia of Type Strains, Phase IV (KMG-IV): sequencing the most valuable type-strain genomes for metagenomic binning, comparative biology and taxonomic classification.</title>
        <authorList>
            <person name="Goeker M."/>
        </authorList>
    </citation>
    <scope>NUCLEOTIDE SEQUENCE [LARGE SCALE GENOMIC DNA]</scope>
    <source>
        <strain evidence="3 4">DSM 21331</strain>
    </source>
</reference>
<comment type="similarity">
    <text evidence="1">Belongs to the PspA/Vipp/IM30 family.</text>
</comment>
<evidence type="ECO:0000256" key="1">
    <source>
        <dbReference type="ARBA" id="ARBA00043985"/>
    </source>
</evidence>
<dbReference type="Proteomes" id="UP001549145">
    <property type="component" value="Unassembled WGS sequence"/>
</dbReference>
<proteinExistence type="inferred from homology"/>
<evidence type="ECO:0000256" key="2">
    <source>
        <dbReference type="SAM" id="Coils"/>
    </source>
</evidence>
<keyword evidence="2" id="KW-0175">Coiled coil</keyword>
<name>A0ABV2LCB5_9HYPH</name>
<feature type="coiled-coil region" evidence="2">
    <location>
        <begin position="54"/>
        <end position="110"/>
    </location>
</feature>